<reference evidence="5" key="1">
    <citation type="submission" date="2020-08" db="EMBL/GenBank/DDBJ databases">
        <title>Plant Genome Project.</title>
        <authorList>
            <person name="Zhang R.-G."/>
        </authorList>
    </citation>
    <scope>NUCLEOTIDE SEQUENCE</scope>
    <source>
        <strain evidence="5">WSP0</strain>
        <tissue evidence="5">Leaf</tissue>
    </source>
</reference>
<comment type="caution">
    <text evidence="5">The sequence shown here is derived from an EMBL/GenBank/DDBJ whole genome shotgun (WGS) entry which is preliminary data.</text>
</comment>
<dbReference type="AlphaFoldDB" id="A0AAV6L6S8"/>
<dbReference type="Proteomes" id="UP000823749">
    <property type="component" value="Chromosome 4"/>
</dbReference>
<evidence type="ECO:0000313" key="5">
    <source>
        <dbReference type="EMBL" id="KAG5559632.1"/>
    </source>
</evidence>
<protein>
    <submittedName>
        <fullName evidence="5">Uncharacterized protein</fullName>
    </submittedName>
</protein>
<name>A0AAV6L6S8_9ERIC</name>
<proteinExistence type="predicted"/>
<evidence type="ECO:0000313" key="6">
    <source>
        <dbReference type="Proteomes" id="UP000823749"/>
    </source>
</evidence>
<dbReference type="EMBL" id="JACTNZ010000004">
    <property type="protein sequence ID" value="KAG5554734.1"/>
    <property type="molecule type" value="Genomic_DNA"/>
</dbReference>
<dbReference type="Proteomes" id="UP000823749">
    <property type="component" value="Chromosome 3"/>
</dbReference>
<evidence type="ECO:0000313" key="2">
    <source>
        <dbReference type="EMBL" id="KAG5550804.1"/>
    </source>
</evidence>
<accession>A0AAV6L6S8</accession>
<evidence type="ECO:0000256" key="1">
    <source>
        <dbReference type="SAM" id="MobiDB-lite"/>
    </source>
</evidence>
<sequence length="67" mass="7725">MLVTALNEALTAEVQRLKIATAEMNGDPTKFQQLSISPQMFQRHQQQQQTQQQQQQNGNKTQKQDQL</sequence>
<feature type="region of interest" description="Disordered" evidence="1">
    <location>
        <begin position="29"/>
        <end position="67"/>
    </location>
</feature>
<dbReference type="EMBL" id="JACTNZ010000003">
    <property type="protein sequence ID" value="KAG5559632.1"/>
    <property type="molecule type" value="Genomic_DNA"/>
</dbReference>
<evidence type="ECO:0000313" key="4">
    <source>
        <dbReference type="EMBL" id="KAG5554734.1"/>
    </source>
</evidence>
<keyword evidence="6" id="KW-1185">Reference proteome</keyword>
<evidence type="ECO:0000313" key="3">
    <source>
        <dbReference type="EMBL" id="KAG5552393.1"/>
    </source>
</evidence>
<organism evidence="5 6">
    <name type="scientific">Rhododendron griersonianum</name>
    <dbReference type="NCBI Taxonomy" id="479676"/>
    <lineage>
        <taxon>Eukaryota</taxon>
        <taxon>Viridiplantae</taxon>
        <taxon>Streptophyta</taxon>
        <taxon>Embryophyta</taxon>
        <taxon>Tracheophyta</taxon>
        <taxon>Spermatophyta</taxon>
        <taxon>Magnoliopsida</taxon>
        <taxon>eudicotyledons</taxon>
        <taxon>Gunneridae</taxon>
        <taxon>Pentapetalae</taxon>
        <taxon>asterids</taxon>
        <taxon>Ericales</taxon>
        <taxon>Ericaceae</taxon>
        <taxon>Ericoideae</taxon>
        <taxon>Rhodoreae</taxon>
        <taxon>Rhododendron</taxon>
    </lineage>
</organism>
<dbReference type="EMBL" id="JACTNZ010000005">
    <property type="protein sequence ID" value="KAG5550804.1"/>
    <property type="molecule type" value="Genomic_DNA"/>
</dbReference>
<dbReference type="Proteomes" id="UP000823749">
    <property type="component" value="Chromosome 5"/>
</dbReference>
<gene>
    <name evidence="5" type="ORF">RHGRI_009230</name>
    <name evidence="3" type="ORF">RHGRI_010464</name>
    <name evidence="4" type="ORF">RHGRI_012331</name>
    <name evidence="2" type="ORF">RHGRI_015685</name>
</gene>
<dbReference type="EMBL" id="JACTNZ010000004">
    <property type="protein sequence ID" value="KAG5552393.1"/>
    <property type="molecule type" value="Genomic_DNA"/>
</dbReference>
<feature type="compositionally biased region" description="Low complexity" evidence="1">
    <location>
        <begin position="45"/>
        <end position="61"/>
    </location>
</feature>
<feature type="compositionally biased region" description="Polar residues" evidence="1">
    <location>
        <begin position="30"/>
        <end position="44"/>
    </location>
</feature>